<feature type="non-terminal residue" evidence="2">
    <location>
        <position position="1"/>
    </location>
</feature>
<evidence type="ECO:0000256" key="1">
    <source>
        <dbReference type="SAM" id="SignalP"/>
    </source>
</evidence>
<dbReference type="EMBL" id="JAAQPF010000403">
    <property type="protein sequence ID" value="KAF5703497.1"/>
    <property type="molecule type" value="Genomic_DNA"/>
</dbReference>
<feature type="chain" id="PRO_5034194515" evidence="1">
    <location>
        <begin position="21"/>
        <end position="145"/>
    </location>
</feature>
<dbReference type="AlphaFoldDB" id="A0A8H6D5K5"/>
<name>A0A8H6D5K5_9HYPO</name>
<evidence type="ECO:0000313" key="2">
    <source>
        <dbReference type="EMBL" id="KAF5703497.1"/>
    </source>
</evidence>
<evidence type="ECO:0000313" key="3">
    <source>
        <dbReference type="Proteomes" id="UP000532311"/>
    </source>
</evidence>
<comment type="caution">
    <text evidence="2">The sequence shown here is derived from an EMBL/GenBank/DDBJ whole genome shotgun (WGS) entry which is preliminary data.</text>
</comment>
<feature type="signal peptide" evidence="1">
    <location>
        <begin position="1"/>
        <end position="20"/>
    </location>
</feature>
<dbReference type="Proteomes" id="UP000532311">
    <property type="component" value="Unassembled WGS sequence"/>
</dbReference>
<keyword evidence="3" id="KW-1185">Reference proteome</keyword>
<keyword evidence="1" id="KW-0732">Signal</keyword>
<organism evidence="2 3">
    <name type="scientific">Fusarium globosum</name>
    <dbReference type="NCBI Taxonomy" id="78864"/>
    <lineage>
        <taxon>Eukaryota</taxon>
        <taxon>Fungi</taxon>
        <taxon>Dikarya</taxon>
        <taxon>Ascomycota</taxon>
        <taxon>Pezizomycotina</taxon>
        <taxon>Sordariomycetes</taxon>
        <taxon>Hypocreomycetidae</taxon>
        <taxon>Hypocreales</taxon>
        <taxon>Nectriaceae</taxon>
        <taxon>Fusarium</taxon>
        <taxon>Fusarium fujikuroi species complex</taxon>
    </lineage>
</organism>
<gene>
    <name evidence="2" type="ORF">FGLOB1_9036</name>
</gene>
<reference evidence="2 3" key="1">
    <citation type="submission" date="2020-05" db="EMBL/GenBank/DDBJ databases">
        <title>Identification and distribution of gene clusters putatively required for synthesis of sphingolipid metabolism inhibitors in phylogenetically diverse species of the filamentous fungus Fusarium.</title>
        <authorList>
            <person name="Kim H.-S."/>
            <person name="Busman M."/>
            <person name="Brown D.W."/>
            <person name="Divon H."/>
            <person name="Uhlig S."/>
            <person name="Proctor R.H."/>
        </authorList>
    </citation>
    <scope>NUCLEOTIDE SEQUENCE [LARGE SCALE GENOMIC DNA]</scope>
    <source>
        <strain evidence="2 3">NRRL 26131</strain>
    </source>
</reference>
<proteinExistence type="predicted"/>
<accession>A0A8H6D5K5</accession>
<protein>
    <submittedName>
        <fullName evidence="2">Uncharacterized protein</fullName>
    </submittedName>
</protein>
<sequence>MHLPSLITIVTLSLGASAMAIEEDATLEARTDHCNPGIDLIKLKIKPGKSFTGVGKPGKCYNLPANIKNFDVYSDDTKSLVSCFDCKVYTEANCKGSFVSLEGADNFAFKTTKKPHYKSWSIGIRLINYLTLSPDPRGLVDELYI</sequence>